<dbReference type="AlphaFoldDB" id="A0A239LKD6"/>
<organism evidence="3 4">
    <name type="scientific">Pontibacter ummariensis</name>
    <dbReference type="NCBI Taxonomy" id="1610492"/>
    <lineage>
        <taxon>Bacteria</taxon>
        <taxon>Pseudomonadati</taxon>
        <taxon>Bacteroidota</taxon>
        <taxon>Cytophagia</taxon>
        <taxon>Cytophagales</taxon>
        <taxon>Hymenobacteraceae</taxon>
        <taxon>Pontibacter</taxon>
    </lineage>
</organism>
<evidence type="ECO:0000313" key="3">
    <source>
        <dbReference type="EMBL" id="SNT31036.1"/>
    </source>
</evidence>
<evidence type="ECO:0008006" key="5">
    <source>
        <dbReference type="Google" id="ProtNLM"/>
    </source>
</evidence>
<feature type="signal peptide" evidence="2">
    <location>
        <begin position="1"/>
        <end position="21"/>
    </location>
</feature>
<name>A0A239LKD6_9BACT</name>
<accession>A0A239LKD6</accession>
<feature type="chain" id="PRO_5012173012" description="Outer membrane protein beta-barrel domain-containing protein" evidence="2">
    <location>
        <begin position="22"/>
        <end position="391"/>
    </location>
</feature>
<dbReference type="RefSeq" id="WP_089321893.1">
    <property type="nucleotide sequence ID" value="NZ_FZOQ01000044.1"/>
</dbReference>
<evidence type="ECO:0000256" key="1">
    <source>
        <dbReference type="SAM" id="Coils"/>
    </source>
</evidence>
<reference evidence="4" key="1">
    <citation type="submission" date="2017-06" db="EMBL/GenBank/DDBJ databases">
        <authorList>
            <person name="Varghese N."/>
            <person name="Submissions S."/>
        </authorList>
    </citation>
    <scope>NUCLEOTIDE SEQUENCE [LARGE SCALE GENOMIC DNA]</scope>
    <source>
        <strain evidence="4">NKM1</strain>
    </source>
</reference>
<evidence type="ECO:0000256" key="2">
    <source>
        <dbReference type="SAM" id="SignalP"/>
    </source>
</evidence>
<proteinExistence type="predicted"/>
<dbReference type="EMBL" id="FZOQ01000044">
    <property type="protein sequence ID" value="SNT31036.1"/>
    <property type="molecule type" value="Genomic_DNA"/>
</dbReference>
<protein>
    <recommendedName>
        <fullName evidence="5">Outer membrane protein beta-barrel domain-containing protein</fullName>
    </recommendedName>
</protein>
<dbReference type="OrthoDB" id="894088at2"/>
<feature type="coiled-coil region" evidence="1">
    <location>
        <begin position="28"/>
        <end position="123"/>
    </location>
</feature>
<keyword evidence="1" id="KW-0175">Coiled coil</keyword>
<keyword evidence="4" id="KW-1185">Reference proteome</keyword>
<evidence type="ECO:0000313" key="4">
    <source>
        <dbReference type="Proteomes" id="UP000198432"/>
    </source>
</evidence>
<sequence>MRLQHYLLIFLLLFFSTASLAQQLPPKVEQLKESIAEAKQLLAQLKEQRERLRSLQAALQDSAALEQALDSLQQQYASPQELEMQEDSLKLAFADHQQALLKLDEAEARLREEIARATETLAKPALPEEASEALEKLKQASKQSAKAMLPSQQLLEKLPQELPAPQELQGMARERALKAAGDHFAGHKDKLREGRRELDKYKGRFEKVESVKDMPKGLLKLNPLKGKPWQERVVLGTHWQFGNQERFLIDLGPYAAWRFTDKISAGAGFQYRLSVSVKEKPWVSASDKTLGYFAFSEVEVLKGFFARLHYESLSTPVPSPDATGKVEQVEHEWVKGLSVGVGRNYTFFKQIQGFALMQYNLLHEQRKTPYLKPLQAKIGFYINGGSLRTKK</sequence>
<dbReference type="Proteomes" id="UP000198432">
    <property type="component" value="Unassembled WGS sequence"/>
</dbReference>
<keyword evidence="2" id="KW-0732">Signal</keyword>
<gene>
    <name evidence="3" type="ORF">SAMN06296052_14412</name>
</gene>